<gene>
    <name evidence="1" type="ORF">I6I07_24670</name>
</gene>
<organism evidence="1 2">
    <name type="scientific">Achromobacter deleyi</name>
    <dbReference type="NCBI Taxonomy" id="1353891"/>
    <lineage>
        <taxon>Bacteria</taxon>
        <taxon>Pseudomonadati</taxon>
        <taxon>Pseudomonadota</taxon>
        <taxon>Betaproteobacteria</taxon>
        <taxon>Burkholderiales</taxon>
        <taxon>Alcaligenaceae</taxon>
        <taxon>Achromobacter</taxon>
    </lineage>
</organism>
<accession>A0A7T4E1Z9</accession>
<name>A0A7T4E1Z9_9BURK</name>
<dbReference type="RefSeq" id="WP_162876394.1">
    <property type="nucleotide sequence ID" value="NZ_CP065997.1"/>
</dbReference>
<proteinExistence type="predicted"/>
<dbReference type="Proteomes" id="UP000595231">
    <property type="component" value="Chromosome"/>
</dbReference>
<dbReference type="AlphaFoldDB" id="A0A7T4E1Z9"/>
<sequence>MDTPQPVSRVAGFLGKNTVWAVFWKQADILSLRVIPNISGETFNRDGSVRQVRENAGKIRAAPWIPHGAAMNSMAGDLYE</sequence>
<evidence type="ECO:0000313" key="2">
    <source>
        <dbReference type="Proteomes" id="UP000595231"/>
    </source>
</evidence>
<protein>
    <submittedName>
        <fullName evidence="1">Uncharacterized protein</fullName>
    </submittedName>
</protein>
<dbReference type="EMBL" id="CP065997">
    <property type="protein sequence ID" value="QQB33787.1"/>
    <property type="molecule type" value="Genomic_DNA"/>
</dbReference>
<evidence type="ECO:0000313" key="1">
    <source>
        <dbReference type="EMBL" id="QQB33787.1"/>
    </source>
</evidence>
<reference evidence="1 2" key="1">
    <citation type="submission" date="2020-12" db="EMBL/GenBank/DDBJ databases">
        <title>FDA dAtabase for Regulatory Grade micrObial Sequences (FDA-ARGOS): Supporting development and validation of Infectious Disease Dx tests.</title>
        <authorList>
            <person name="Sproer C."/>
            <person name="Gronow S."/>
            <person name="Severitt S."/>
            <person name="Schroder I."/>
            <person name="Tallon L."/>
            <person name="Sadzewicz L."/>
            <person name="Zhao X."/>
            <person name="Boylan J."/>
            <person name="Ott S."/>
            <person name="Bowen H."/>
            <person name="Vavikolanu K."/>
            <person name="Mehta A."/>
            <person name="Aluvathingal J."/>
            <person name="Nadendla S."/>
            <person name="Lowell S."/>
            <person name="Myers T."/>
            <person name="Yan Y."/>
            <person name="Sichtig H."/>
        </authorList>
    </citation>
    <scope>NUCLEOTIDE SEQUENCE [LARGE SCALE GENOMIC DNA]</scope>
    <source>
        <strain evidence="1 2">FDAARGOS_1050</strain>
    </source>
</reference>